<dbReference type="Proteomes" id="UP001150581">
    <property type="component" value="Unassembled WGS sequence"/>
</dbReference>
<comment type="caution">
    <text evidence="1">The sequence shown here is derived from an EMBL/GenBank/DDBJ whole genome shotgun (WGS) entry which is preliminary data.</text>
</comment>
<proteinExistence type="predicted"/>
<evidence type="ECO:0000313" key="1">
    <source>
        <dbReference type="EMBL" id="KAJ1896036.1"/>
    </source>
</evidence>
<accession>A0ACC1IN19</accession>
<organism evidence="1 2">
    <name type="scientific">Kickxella alabastrina</name>
    <dbReference type="NCBI Taxonomy" id="61397"/>
    <lineage>
        <taxon>Eukaryota</taxon>
        <taxon>Fungi</taxon>
        <taxon>Fungi incertae sedis</taxon>
        <taxon>Zoopagomycota</taxon>
        <taxon>Kickxellomycotina</taxon>
        <taxon>Kickxellomycetes</taxon>
        <taxon>Kickxellales</taxon>
        <taxon>Kickxellaceae</taxon>
        <taxon>Kickxella</taxon>
    </lineage>
</organism>
<protein>
    <submittedName>
        <fullName evidence="1">Uncharacterized protein</fullName>
    </submittedName>
</protein>
<evidence type="ECO:0000313" key="2">
    <source>
        <dbReference type="Proteomes" id="UP001150581"/>
    </source>
</evidence>
<sequence length="251" mass="28418">MSSNSNDNDNDNDNSSGNGVSDATASTDLKDFSEFESAPVSRQLDLPAYEVGVPEAMNNYNLPSDPDLIASKQQQLWDQFPTFANKSADDLEDLLRYADLFQAHIDGLEQIQLMRTLEYELREENERLAKVNLSSEDELKRMREGVAELQMFASSLTTRLYELVQEHLDLQKPYSPAVLLARAKREAREADEEAERRADEFLDKGVGEIEDFVRAYKAMRARFHSLDSRHKMADAAYRSGDLAGVPMAVDR</sequence>
<name>A0ACC1IN19_9FUNG</name>
<reference evidence="1" key="1">
    <citation type="submission" date="2022-07" db="EMBL/GenBank/DDBJ databases">
        <title>Phylogenomic reconstructions and comparative analyses of Kickxellomycotina fungi.</title>
        <authorList>
            <person name="Reynolds N.K."/>
            <person name="Stajich J.E."/>
            <person name="Barry K."/>
            <person name="Grigoriev I.V."/>
            <person name="Crous P."/>
            <person name="Smith M.E."/>
        </authorList>
    </citation>
    <scope>NUCLEOTIDE SEQUENCE</scope>
    <source>
        <strain evidence="1">Benny 63K</strain>
    </source>
</reference>
<dbReference type="EMBL" id="JANBPG010000495">
    <property type="protein sequence ID" value="KAJ1896036.1"/>
    <property type="molecule type" value="Genomic_DNA"/>
</dbReference>
<gene>
    <name evidence="1" type="ORF">LPJ66_004228</name>
</gene>
<keyword evidence="2" id="KW-1185">Reference proteome</keyword>